<gene>
    <name evidence="1" type="ordered locus">Deba_3031</name>
</gene>
<dbReference type="OrthoDB" id="7375371at2"/>
<dbReference type="InterPro" id="IPR043129">
    <property type="entry name" value="ATPase_NBD"/>
</dbReference>
<dbReference type="HOGENOM" id="CLU_009886_0_0_7"/>
<evidence type="ECO:0000313" key="2">
    <source>
        <dbReference type="Proteomes" id="UP000009047"/>
    </source>
</evidence>
<dbReference type="eggNOG" id="COG0443">
    <property type="taxonomic scope" value="Bacteria"/>
</dbReference>
<sequence>MSDNNLEPRLVLPPASKIILPLGAVGEWERMTGESSMFLHTLAEALDVTNIDQNVARIFSIPDVWAQVELFKTAFGDGNHVLHERFVAAWRGMLALLALTSLRDLPVYSKVLRVSTLAARPFHGDAASATNKVNLAEVLHGMRPAECLLRDRQDQAWDQLALLYVDRAVVDLLSPTTLVCPARGKLRLNVGGLPWIVDGRFTDPILCKHLTLDDYSAIHHYVDHIQESINNIPDGLNHDLHGHLNKQLQEYLDALRTAIGPREMTKMALGESSAIETPDFSIYALLNRLPSCLDNGGMVSDVALPEQYWTLSGAVADRRQVVVRIDDLPKQWGLPETDVTIWRRVSYSHYDSLNQAQKDKLRAEMRAANTIMLGVDDIFTDRLHKLDNASIDAHPQGMEGYILPLKPKMLYFMTPDQIKVALAMEDYGEAITVSLRLELISSRAGEKRQAIIKKRYPRESVKVGAPPMLGVYPRFTHPGFGQYFFPYSGNTKISPLVDLPFSTCFAEKNLRSGDNDLLDVVQNDKFAFDAGLAVNVVREKSTVTGLLSGVMRMDHQPSAIICRSEEPTEIKTTETRLAGVILLPAMEAAHSSDEDWRIAIDLGSTNTSAYCRRGRNDPEPMVFSPQILIPLGRERDTWRDELSLRFLPPEQTALPVLSCLEDFHDLANGYDGPLIDGRIYYQLDIRRALKGYLEDQEKGRRRINFDLKWRAEVDDIRRLIVYVGQLALQSLVDVVQKGADPRRVNWVFSYPLSMGRHMIDLEGCFCKAVAALLGEDNVGEAKARSAFVTESLAAAGYFRHKMKTSFAGSAITVDMGGVTSDICLWRDNQLIWQSSLKFGGRDLLIGYLNHRRDLLAHMAGKGPNKSSLDAALTELGANKENKAHLTYAIEMVVNSPDFGQMLDANMAMYRSSPPFAGLVLVAKVALAGLCAYMGMVTQHFRLDAPLVDDQTPMKFCLGGRGSKLFKSVIESDKEFLDGLKAIYEKYSLGGGALEFVFSQDPKQEVAYGALLSSDDLPLHMGEFSTAVISGEDIDVGGRRISHYEELKTSDVVAGLDALELTQFAAFLRLFSQVFAIPAPWDEKVRLKLVESVREQYNAEKNQLIDSAMPTTSGAGRVIHVSAPFITTLRTYIDIWMKSNGAV</sequence>
<dbReference type="STRING" id="644282.Deba_3031"/>
<dbReference type="SUPFAM" id="SSF53067">
    <property type="entry name" value="Actin-like ATPase domain"/>
    <property type="match status" value="1"/>
</dbReference>
<reference evidence="1 2" key="1">
    <citation type="journal article" date="2010" name="Stand. Genomic Sci.">
        <title>Complete genome sequence of Desulfarculus baarsii type strain (2st14).</title>
        <authorList>
            <person name="Sun H."/>
            <person name="Spring S."/>
            <person name="Lapidus A."/>
            <person name="Davenport K."/>
            <person name="Del Rio T.G."/>
            <person name="Tice H."/>
            <person name="Nolan M."/>
            <person name="Copeland A."/>
            <person name="Cheng J.F."/>
            <person name="Lucas S."/>
            <person name="Tapia R."/>
            <person name="Goodwin L."/>
            <person name="Pitluck S."/>
            <person name="Ivanova N."/>
            <person name="Pagani I."/>
            <person name="Mavromatis K."/>
            <person name="Ovchinnikova G."/>
            <person name="Pati A."/>
            <person name="Chen A."/>
            <person name="Palaniappan K."/>
            <person name="Hauser L."/>
            <person name="Chang Y.J."/>
            <person name="Jeffries C.D."/>
            <person name="Detter J.C."/>
            <person name="Han C."/>
            <person name="Rohde M."/>
            <person name="Brambilla E."/>
            <person name="Goker M."/>
            <person name="Woyke T."/>
            <person name="Bristow J."/>
            <person name="Eisen J.A."/>
            <person name="Markowitz V."/>
            <person name="Hugenholtz P."/>
            <person name="Kyrpides N.C."/>
            <person name="Klenk H.P."/>
            <person name="Land M."/>
        </authorList>
    </citation>
    <scope>NUCLEOTIDE SEQUENCE [LARGE SCALE GENOMIC DNA]</scope>
    <source>
        <strain evidence="2">ATCC 33931 / DSM 2075 / LMG 7858 / VKM B-1802 / 2st14</strain>
    </source>
</reference>
<keyword evidence="2" id="KW-1185">Reference proteome</keyword>
<dbReference type="Proteomes" id="UP000009047">
    <property type="component" value="Chromosome"/>
</dbReference>
<dbReference type="KEGG" id="dbr:Deba_3031"/>
<organism evidence="1 2">
    <name type="scientific">Desulfarculus baarsii (strain ATCC 33931 / DSM 2075 / LMG 7858 / VKM B-1802 / 2st14)</name>
    <dbReference type="NCBI Taxonomy" id="644282"/>
    <lineage>
        <taxon>Bacteria</taxon>
        <taxon>Pseudomonadati</taxon>
        <taxon>Thermodesulfobacteriota</taxon>
        <taxon>Desulfarculia</taxon>
        <taxon>Desulfarculales</taxon>
        <taxon>Desulfarculaceae</taxon>
        <taxon>Desulfarculus</taxon>
    </lineage>
</organism>
<dbReference type="EMBL" id="CP002085">
    <property type="protein sequence ID" value="ADK86384.1"/>
    <property type="molecule type" value="Genomic_DNA"/>
</dbReference>
<proteinExistence type="predicted"/>
<dbReference type="AlphaFoldDB" id="E1QLE9"/>
<evidence type="ECO:0000313" key="1">
    <source>
        <dbReference type="EMBL" id="ADK86384.1"/>
    </source>
</evidence>
<dbReference type="RefSeq" id="WP_013259821.1">
    <property type="nucleotide sequence ID" value="NC_014365.1"/>
</dbReference>
<protein>
    <submittedName>
        <fullName evidence="1">Uncharacterized protein</fullName>
    </submittedName>
</protein>
<accession>E1QLE9</accession>
<name>E1QLE9_DESB2</name>